<dbReference type="Gene3D" id="3.40.50.12370">
    <property type="match status" value="1"/>
</dbReference>
<name>A0AAE3MER1_9BACT</name>
<sequence>MENSERTILIPYDFTEMAYHAIEHAKDLSSGKNIGITLLHIAKKENEVKNLEEKLAEEVNRINDELGIKPNVIVKEGTIFKTINQVAEEIDATLIVMGTHGIRGMQKLTGSWALKVIVGSKIPYLVVQDSPSKAETKKMVFPVDFKTENKEKLHWAEFITKFLDTKIYLFSTSSKDGAVEPRTKANLVFCKNFLAERGIEYEIGLSEGSGSFSQETLKYAKEIEANGIIIMTTRDIAFHDYVLGANEQQIIANDSKFPVLVVNPRTDLMKYGYGGFG</sequence>
<comment type="caution">
    <text evidence="3">The sequence shown here is derived from an EMBL/GenBank/DDBJ whole genome shotgun (WGS) entry which is preliminary data.</text>
</comment>
<dbReference type="RefSeq" id="WP_301199871.1">
    <property type="nucleotide sequence ID" value="NZ_JAPDPI010000024.1"/>
</dbReference>
<dbReference type="PRINTS" id="PR01438">
    <property type="entry name" value="UNVRSLSTRESS"/>
</dbReference>
<proteinExistence type="inferred from homology"/>
<evidence type="ECO:0000313" key="4">
    <source>
        <dbReference type="Proteomes" id="UP001207408"/>
    </source>
</evidence>
<dbReference type="Pfam" id="PF00582">
    <property type="entry name" value="Usp"/>
    <property type="match status" value="1"/>
</dbReference>
<comment type="similarity">
    <text evidence="1">Belongs to the universal stress protein A family.</text>
</comment>
<dbReference type="Proteomes" id="UP001207408">
    <property type="component" value="Unassembled WGS sequence"/>
</dbReference>
<evidence type="ECO:0000256" key="1">
    <source>
        <dbReference type="ARBA" id="ARBA00008791"/>
    </source>
</evidence>
<evidence type="ECO:0000313" key="3">
    <source>
        <dbReference type="EMBL" id="MCW3806434.1"/>
    </source>
</evidence>
<dbReference type="SUPFAM" id="SSF52402">
    <property type="entry name" value="Adenine nucleotide alpha hydrolases-like"/>
    <property type="match status" value="2"/>
</dbReference>
<dbReference type="EMBL" id="JAPDPI010000024">
    <property type="protein sequence ID" value="MCW3806434.1"/>
    <property type="molecule type" value="Genomic_DNA"/>
</dbReference>
<dbReference type="InterPro" id="IPR006016">
    <property type="entry name" value="UspA"/>
</dbReference>
<dbReference type="CDD" id="cd00293">
    <property type="entry name" value="USP-like"/>
    <property type="match status" value="2"/>
</dbReference>
<gene>
    <name evidence="3" type="ORF">OM074_12435</name>
</gene>
<reference evidence="3" key="1">
    <citation type="submission" date="2022-10" db="EMBL/GenBank/DDBJ databases">
        <authorList>
            <person name="Yu W.X."/>
        </authorList>
    </citation>
    <scope>NUCLEOTIDE SEQUENCE</scope>
    <source>
        <strain evidence="3">D04</strain>
    </source>
</reference>
<feature type="domain" description="UspA" evidence="2">
    <location>
        <begin position="6"/>
        <end position="127"/>
    </location>
</feature>
<dbReference type="PANTHER" id="PTHR46268">
    <property type="entry name" value="STRESS RESPONSE PROTEIN NHAX"/>
    <property type="match status" value="1"/>
</dbReference>
<evidence type="ECO:0000259" key="2">
    <source>
        <dbReference type="Pfam" id="PF00582"/>
    </source>
</evidence>
<dbReference type="AlphaFoldDB" id="A0AAE3MER1"/>
<protein>
    <submittedName>
        <fullName evidence="3">Universal stress protein</fullName>
    </submittedName>
</protein>
<organism evidence="3 4">
    <name type="scientific">Plebeiibacterium marinum</name>
    <dbReference type="NCBI Taxonomy" id="2992111"/>
    <lineage>
        <taxon>Bacteria</taxon>
        <taxon>Pseudomonadati</taxon>
        <taxon>Bacteroidota</taxon>
        <taxon>Bacteroidia</taxon>
        <taxon>Marinilabiliales</taxon>
        <taxon>Marinilabiliaceae</taxon>
        <taxon>Plebeiibacterium</taxon>
    </lineage>
</organism>
<accession>A0AAE3MER1</accession>
<dbReference type="PANTHER" id="PTHR46268:SF6">
    <property type="entry name" value="UNIVERSAL STRESS PROTEIN UP12"/>
    <property type="match status" value="1"/>
</dbReference>
<dbReference type="InterPro" id="IPR006015">
    <property type="entry name" value="Universal_stress_UspA"/>
</dbReference>
<keyword evidence="4" id="KW-1185">Reference proteome</keyword>